<organism evidence="2 3">
    <name type="scientific">Candidatus Blautia pullistercoris</name>
    <dbReference type="NCBI Taxonomy" id="2838499"/>
    <lineage>
        <taxon>Bacteria</taxon>
        <taxon>Bacillati</taxon>
        <taxon>Bacillota</taxon>
        <taxon>Clostridia</taxon>
        <taxon>Lachnospirales</taxon>
        <taxon>Lachnospiraceae</taxon>
        <taxon>Blautia</taxon>
    </lineage>
</organism>
<keyword evidence="1" id="KW-1133">Transmembrane helix</keyword>
<dbReference type="SUPFAM" id="SSF103473">
    <property type="entry name" value="MFS general substrate transporter"/>
    <property type="match status" value="1"/>
</dbReference>
<feature type="transmembrane region" description="Helical" evidence="1">
    <location>
        <begin position="302"/>
        <end position="323"/>
    </location>
</feature>
<sequence>MKRYGFMVWGFFCHFWIDFSCSWFIFQEVVGEAGWYTLLFFYNFFAFALELPLGVLLDRIWEKNKGSLKGYSWTGIAGIFLVLLALYGDIPLWLGVFLAGFGNAAFHVGTGARVLTVFPEKIWPSGLFVSSGALGICLGKLLSGKTGMKIAMGIMLSLLFSTAVLGEATGKKKKKCREIQREKVPMATKGVLPETAFDLLSVLCIFMTVVLRSYQGMALSFPWNQTVKTGLILAGATAAGKLAGGIGADLTGMKKTVALSLGLGGILLLQPSSMWSGTAGTLLFNMTMPITLVLLYRTFPKWTGISFGLLTFALFIGFLPSYFGVGSLSMPFGAGFLSFLSLILLWMTIKRRERAGQQGKSDQ</sequence>
<name>A0A9D2ALB0_9FIRM</name>
<feature type="transmembrane region" description="Helical" evidence="1">
    <location>
        <begin position="148"/>
        <end position="170"/>
    </location>
</feature>
<dbReference type="AlphaFoldDB" id="A0A9D2ALB0"/>
<reference evidence="2" key="1">
    <citation type="journal article" date="2021" name="PeerJ">
        <title>Extensive microbial diversity within the chicken gut microbiome revealed by metagenomics and culture.</title>
        <authorList>
            <person name="Gilroy R."/>
            <person name="Ravi A."/>
            <person name="Getino M."/>
            <person name="Pursley I."/>
            <person name="Horton D.L."/>
            <person name="Alikhan N.F."/>
            <person name="Baker D."/>
            <person name="Gharbi K."/>
            <person name="Hall N."/>
            <person name="Watson M."/>
            <person name="Adriaenssens E.M."/>
            <person name="Foster-Nyarko E."/>
            <person name="Jarju S."/>
            <person name="Secka A."/>
            <person name="Antonio M."/>
            <person name="Oren A."/>
            <person name="Chaudhuri R.R."/>
            <person name="La Ragione R."/>
            <person name="Hildebrand F."/>
            <person name="Pallen M.J."/>
        </authorList>
    </citation>
    <scope>NUCLEOTIDE SEQUENCE</scope>
    <source>
        <strain evidence="2">ChiHjej12B11-1927</strain>
    </source>
</reference>
<evidence type="ECO:0000256" key="1">
    <source>
        <dbReference type="SAM" id="Phobius"/>
    </source>
</evidence>
<keyword evidence="1" id="KW-0812">Transmembrane</keyword>
<dbReference type="InterPro" id="IPR036259">
    <property type="entry name" value="MFS_trans_sf"/>
</dbReference>
<feature type="transmembrane region" description="Helical" evidence="1">
    <location>
        <begin position="274"/>
        <end position="295"/>
    </location>
</feature>
<protein>
    <recommendedName>
        <fullName evidence="4">MFS transporter</fullName>
    </recommendedName>
</protein>
<evidence type="ECO:0000313" key="2">
    <source>
        <dbReference type="EMBL" id="HIX36514.1"/>
    </source>
</evidence>
<evidence type="ECO:0008006" key="4">
    <source>
        <dbReference type="Google" id="ProtNLM"/>
    </source>
</evidence>
<dbReference type="Proteomes" id="UP000824230">
    <property type="component" value="Unassembled WGS sequence"/>
</dbReference>
<feature type="transmembrane region" description="Helical" evidence="1">
    <location>
        <begin position="191"/>
        <end position="214"/>
    </location>
</feature>
<feature type="transmembrane region" description="Helical" evidence="1">
    <location>
        <begin position="38"/>
        <end position="58"/>
    </location>
</feature>
<evidence type="ECO:0000313" key="3">
    <source>
        <dbReference type="Proteomes" id="UP000824230"/>
    </source>
</evidence>
<feature type="transmembrane region" description="Helical" evidence="1">
    <location>
        <begin position="70"/>
        <end position="87"/>
    </location>
</feature>
<accession>A0A9D2ALB0</accession>
<proteinExistence type="predicted"/>
<keyword evidence="1" id="KW-0472">Membrane</keyword>
<feature type="transmembrane region" description="Helical" evidence="1">
    <location>
        <begin position="7"/>
        <end position="26"/>
    </location>
</feature>
<feature type="transmembrane region" description="Helical" evidence="1">
    <location>
        <begin position="329"/>
        <end position="349"/>
    </location>
</feature>
<reference evidence="2" key="2">
    <citation type="submission" date="2021-04" db="EMBL/GenBank/DDBJ databases">
        <authorList>
            <person name="Gilroy R."/>
        </authorList>
    </citation>
    <scope>NUCLEOTIDE SEQUENCE</scope>
    <source>
        <strain evidence="2">ChiHjej12B11-1927</strain>
    </source>
</reference>
<gene>
    <name evidence="2" type="ORF">H9738_01385</name>
</gene>
<comment type="caution">
    <text evidence="2">The sequence shown here is derived from an EMBL/GenBank/DDBJ whole genome shotgun (WGS) entry which is preliminary data.</text>
</comment>
<dbReference type="EMBL" id="DXFG01000029">
    <property type="protein sequence ID" value="HIX36514.1"/>
    <property type="molecule type" value="Genomic_DNA"/>
</dbReference>